<dbReference type="InterPro" id="IPR005119">
    <property type="entry name" value="LysR_subst-bd"/>
</dbReference>
<gene>
    <name evidence="6" type="ORF">SAMN06297229_2237</name>
</gene>
<dbReference type="PANTHER" id="PTHR30579">
    <property type="entry name" value="TRANSCRIPTIONAL REGULATOR"/>
    <property type="match status" value="1"/>
</dbReference>
<evidence type="ECO:0000313" key="7">
    <source>
        <dbReference type="Proteomes" id="UP000194450"/>
    </source>
</evidence>
<keyword evidence="2" id="KW-0805">Transcription regulation</keyword>
<keyword evidence="4" id="KW-0804">Transcription</keyword>
<dbReference type="InterPro" id="IPR036388">
    <property type="entry name" value="WH-like_DNA-bd_sf"/>
</dbReference>
<keyword evidence="3" id="KW-0238">DNA-binding</keyword>
<dbReference type="PROSITE" id="PS50931">
    <property type="entry name" value="HTH_LYSR"/>
    <property type="match status" value="1"/>
</dbReference>
<accession>A0A1Y6FXW9</accession>
<dbReference type="Pfam" id="PF00126">
    <property type="entry name" value="HTH_1"/>
    <property type="match status" value="1"/>
</dbReference>
<dbReference type="FunFam" id="1.10.10.10:FF:000001">
    <property type="entry name" value="LysR family transcriptional regulator"/>
    <property type="match status" value="1"/>
</dbReference>
<dbReference type="AlphaFoldDB" id="A0A1Y6FXW9"/>
<keyword evidence="7" id="KW-1185">Reference proteome</keyword>
<dbReference type="GO" id="GO:0003677">
    <property type="term" value="F:DNA binding"/>
    <property type="evidence" value="ECO:0007669"/>
    <property type="project" value="UniProtKB-KW"/>
</dbReference>
<name>A0A1Y6FXW9_9GAMM</name>
<organism evidence="6 7">
    <name type="scientific">Pseudidiomarina planktonica</name>
    <dbReference type="NCBI Taxonomy" id="1323738"/>
    <lineage>
        <taxon>Bacteria</taxon>
        <taxon>Pseudomonadati</taxon>
        <taxon>Pseudomonadota</taxon>
        <taxon>Gammaproteobacteria</taxon>
        <taxon>Alteromonadales</taxon>
        <taxon>Idiomarinaceae</taxon>
        <taxon>Pseudidiomarina</taxon>
    </lineage>
</organism>
<feature type="domain" description="HTH lysR-type" evidence="5">
    <location>
        <begin position="4"/>
        <end position="61"/>
    </location>
</feature>
<evidence type="ECO:0000256" key="3">
    <source>
        <dbReference type="ARBA" id="ARBA00023125"/>
    </source>
</evidence>
<dbReference type="PRINTS" id="PR00039">
    <property type="entry name" value="HTHLYSR"/>
</dbReference>
<dbReference type="SUPFAM" id="SSF53850">
    <property type="entry name" value="Periplasmic binding protein-like II"/>
    <property type="match status" value="1"/>
</dbReference>
<evidence type="ECO:0000256" key="4">
    <source>
        <dbReference type="ARBA" id="ARBA00023163"/>
    </source>
</evidence>
<dbReference type="GO" id="GO:0003700">
    <property type="term" value="F:DNA-binding transcription factor activity"/>
    <property type="evidence" value="ECO:0007669"/>
    <property type="project" value="InterPro"/>
</dbReference>
<dbReference type="Gene3D" id="3.40.190.10">
    <property type="entry name" value="Periplasmic binding protein-like II"/>
    <property type="match status" value="2"/>
</dbReference>
<sequence>MKQLSLDELRAFVSVIELQSYTAAGQLLGRSQPAISLQLRRLEEQLGASLLNRQRGRIQLTQAGQDVLDVARQLLGLNDQLLARFEQHALSGRVRLGIPSEFASKLLPQLLGQYTQSYPNVALEVTSALSKDLLAERTTQKFDLVIALQEPTEKPAGHVLKQEELVWVGRQTDFSEPVPLVFAPEGCIYRRRALQVLTRQQMAQRITYTNADFSGLTAAIEGGLGLTVLAQSTVPEHLLKLTSLPTLGAVNIVLQQHSSDNAAADYLASYLTDYLQSA</sequence>
<dbReference type="OrthoDB" id="5723059at2"/>
<evidence type="ECO:0000256" key="1">
    <source>
        <dbReference type="ARBA" id="ARBA00009437"/>
    </source>
</evidence>
<comment type="similarity">
    <text evidence="1">Belongs to the LysR transcriptional regulatory family.</text>
</comment>
<dbReference type="RefSeq" id="WP_086435366.1">
    <property type="nucleotide sequence ID" value="NZ_FXWH01000003.1"/>
</dbReference>
<dbReference type="InterPro" id="IPR050176">
    <property type="entry name" value="LTTR"/>
</dbReference>
<dbReference type="InterPro" id="IPR000847">
    <property type="entry name" value="LysR_HTH_N"/>
</dbReference>
<protein>
    <submittedName>
        <fullName evidence="6">Transcriptional regulator, LysR family</fullName>
    </submittedName>
</protein>
<evidence type="ECO:0000259" key="5">
    <source>
        <dbReference type="PROSITE" id="PS50931"/>
    </source>
</evidence>
<dbReference type="Pfam" id="PF03466">
    <property type="entry name" value="LysR_substrate"/>
    <property type="match status" value="1"/>
</dbReference>
<dbReference type="InterPro" id="IPR036390">
    <property type="entry name" value="WH_DNA-bd_sf"/>
</dbReference>
<dbReference type="SUPFAM" id="SSF46785">
    <property type="entry name" value="Winged helix' DNA-binding domain"/>
    <property type="match status" value="1"/>
</dbReference>
<reference evidence="7" key="1">
    <citation type="submission" date="2017-04" db="EMBL/GenBank/DDBJ databases">
        <authorList>
            <person name="Varghese N."/>
            <person name="Submissions S."/>
        </authorList>
    </citation>
    <scope>NUCLEOTIDE SEQUENCE [LARGE SCALE GENOMIC DNA]</scope>
</reference>
<evidence type="ECO:0000256" key="2">
    <source>
        <dbReference type="ARBA" id="ARBA00023015"/>
    </source>
</evidence>
<proteinExistence type="inferred from homology"/>
<evidence type="ECO:0000313" key="6">
    <source>
        <dbReference type="EMBL" id="SMQ80479.1"/>
    </source>
</evidence>
<dbReference type="Gene3D" id="1.10.10.10">
    <property type="entry name" value="Winged helix-like DNA-binding domain superfamily/Winged helix DNA-binding domain"/>
    <property type="match status" value="1"/>
</dbReference>
<dbReference type="EMBL" id="FXWH01000003">
    <property type="protein sequence ID" value="SMQ80479.1"/>
    <property type="molecule type" value="Genomic_DNA"/>
</dbReference>
<dbReference type="PANTHER" id="PTHR30579:SF7">
    <property type="entry name" value="HTH-TYPE TRANSCRIPTIONAL REGULATOR LRHA-RELATED"/>
    <property type="match status" value="1"/>
</dbReference>
<dbReference type="Proteomes" id="UP000194450">
    <property type="component" value="Unassembled WGS sequence"/>
</dbReference>